<dbReference type="RefSeq" id="XP_030927191.1">
    <property type="nucleotide sequence ID" value="XM_031071331.1"/>
</dbReference>
<proteinExistence type="inferred from homology"/>
<dbReference type="InterPro" id="IPR002068">
    <property type="entry name" value="A-crystallin/Hsp20_dom"/>
</dbReference>
<dbReference type="Proteomes" id="UP000594261">
    <property type="component" value="Chromosome 7"/>
</dbReference>
<reference evidence="5" key="2">
    <citation type="submission" date="2021-01" db="UniProtKB">
        <authorList>
            <consortium name="EnsemblPlants"/>
        </authorList>
    </citation>
    <scope>IDENTIFICATION</scope>
</reference>
<accession>A0A7N2R7V2</accession>
<organism evidence="5 6">
    <name type="scientific">Quercus lobata</name>
    <name type="common">Valley oak</name>
    <dbReference type="NCBI Taxonomy" id="97700"/>
    <lineage>
        <taxon>Eukaryota</taxon>
        <taxon>Viridiplantae</taxon>
        <taxon>Streptophyta</taxon>
        <taxon>Embryophyta</taxon>
        <taxon>Tracheophyta</taxon>
        <taxon>Spermatophyta</taxon>
        <taxon>Magnoliopsida</taxon>
        <taxon>eudicotyledons</taxon>
        <taxon>Gunneridae</taxon>
        <taxon>Pentapetalae</taxon>
        <taxon>rosids</taxon>
        <taxon>fabids</taxon>
        <taxon>Fagales</taxon>
        <taxon>Fagaceae</taxon>
        <taxon>Quercus</taxon>
    </lineage>
</organism>
<dbReference type="SUPFAM" id="SSF49764">
    <property type="entry name" value="HSP20-like chaperones"/>
    <property type="match status" value="1"/>
</dbReference>
<dbReference type="PANTHER" id="PTHR11527">
    <property type="entry name" value="HEAT-SHOCK PROTEIN 20 FAMILY MEMBER"/>
    <property type="match status" value="1"/>
</dbReference>
<keyword evidence="1" id="KW-0346">Stress response</keyword>
<dbReference type="InParanoid" id="A0A7N2R7V2"/>
<dbReference type="InterPro" id="IPR008978">
    <property type="entry name" value="HSP20-like_chaperone"/>
</dbReference>
<dbReference type="PROSITE" id="PS01031">
    <property type="entry name" value="SHSP"/>
    <property type="match status" value="1"/>
</dbReference>
<feature type="domain" description="SHSP" evidence="4">
    <location>
        <begin position="40"/>
        <end position="153"/>
    </location>
</feature>
<dbReference type="CDD" id="cd06472">
    <property type="entry name" value="ACD_ScHsp26_like"/>
    <property type="match status" value="1"/>
</dbReference>
<dbReference type="OMA" id="WHQKERT"/>
<comment type="similarity">
    <text evidence="2 3">Belongs to the small heat shock protein (HSP20) family.</text>
</comment>
<evidence type="ECO:0000256" key="3">
    <source>
        <dbReference type="RuleBase" id="RU003616"/>
    </source>
</evidence>
<evidence type="ECO:0000313" key="6">
    <source>
        <dbReference type="Proteomes" id="UP000594261"/>
    </source>
</evidence>
<evidence type="ECO:0000313" key="5">
    <source>
        <dbReference type="EnsemblPlants" id="QL07p027880:mrna:CDS:1"/>
    </source>
</evidence>
<dbReference type="Gene3D" id="2.60.40.790">
    <property type="match status" value="1"/>
</dbReference>
<name>A0A7N2R7V2_QUELO</name>
<gene>
    <name evidence="5" type="primary">LOC115953596</name>
</gene>
<dbReference type="AlphaFoldDB" id="A0A7N2R7V2"/>
<dbReference type="Pfam" id="PF00011">
    <property type="entry name" value="HSP20"/>
    <property type="match status" value="1"/>
</dbReference>
<sequence>MSIIPNSVFGGRFDPFYWDPFEDFHFNSSIAVPHTPFLNETTSFVSAKIDWKETPDAYVYKVDLPGMKKDEVKVEVEHGKDLCINGKRKVEKKERTDQWHREEHSSCEFFRRFRLPENAKANKMTATLDNEVLTVTVPKEETKKHIARIIDIC</sequence>
<dbReference type="GeneID" id="115953596"/>
<protein>
    <recommendedName>
        <fullName evidence="4">SHSP domain-containing protein</fullName>
    </recommendedName>
</protein>
<dbReference type="EnsemblPlants" id="QL07p027880:mrna">
    <property type="protein sequence ID" value="QL07p027880:mrna:CDS:1"/>
    <property type="gene ID" value="QL07p027880"/>
</dbReference>
<reference evidence="5 6" key="1">
    <citation type="journal article" date="2016" name="G3 (Bethesda)">
        <title>First Draft Assembly and Annotation of the Genome of a California Endemic Oak Quercus lobata Nee (Fagaceae).</title>
        <authorList>
            <person name="Sork V.L."/>
            <person name="Fitz-Gibbon S.T."/>
            <person name="Puiu D."/>
            <person name="Crepeau M."/>
            <person name="Gugger P.F."/>
            <person name="Sherman R."/>
            <person name="Stevens K."/>
            <person name="Langley C.H."/>
            <person name="Pellegrini M."/>
            <person name="Salzberg S.L."/>
        </authorList>
    </citation>
    <scope>NUCLEOTIDE SEQUENCE [LARGE SCALE GENOMIC DNA]</scope>
    <source>
        <strain evidence="5 6">cv. SW786</strain>
    </source>
</reference>
<dbReference type="KEGG" id="qlo:115953596"/>
<dbReference type="InterPro" id="IPR031107">
    <property type="entry name" value="Small_HSP"/>
</dbReference>
<keyword evidence="6" id="KW-1185">Reference proteome</keyword>
<evidence type="ECO:0000259" key="4">
    <source>
        <dbReference type="PROSITE" id="PS01031"/>
    </source>
</evidence>
<evidence type="ECO:0000256" key="1">
    <source>
        <dbReference type="ARBA" id="ARBA00023016"/>
    </source>
</evidence>
<evidence type="ECO:0000256" key="2">
    <source>
        <dbReference type="PROSITE-ProRule" id="PRU00285"/>
    </source>
</evidence>
<dbReference type="Gramene" id="QL07p027880:mrna">
    <property type="protein sequence ID" value="QL07p027880:mrna:CDS:1"/>
    <property type="gene ID" value="QL07p027880"/>
</dbReference>
<dbReference type="OrthoDB" id="5511210at2759"/>
<dbReference type="EMBL" id="LRBV02000007">
    <property type="status" value="NOT_ANNOTATED_CDS"/>
    <property type="molecule type" value="Genomic_DNA"/>
</dbReference>